<dbReference type="EMBL" id="GBXM01021510">
    <property type="protein sequence ID" value="JAH87067.1"/>
    <property type="molecule type" value="Transcribed_RNA"/>
</dbReference>
<accession>A0A0E9W9N8</accession>
<reference evidence="1" key="2">
    <citation type="journal article" date="2015" name="Fish Shellfish Immunol.">
        <title>Early steps in the European eel (Anguilla anguilla)-Vibrio vulnificus interaction in the gills: Role of the RtxA13 toxin.</title>
        <authorList>
            <person name="Callol A."/>
            <person name="Pajuelo D."/>
            <person name="Ebbesson L."/>
            <person name="Teles M."/>
            <person name="MacKenzie S."/>
            <person name="Amaro C."/>
        </authorList>
    </citation>
    <scope>NUCLEOTIDE SEQUENCE</scope>
</reference>
<organism evidence="1">
    <name type="scientific">Anguilla anguilla</name>
    <name type="common">European freshwater eel</name>
    <name type="synonym">Muraena anguilla</name>
    <dbReference type="NCBI Taxonomy" id="7936"/>
    <lineage>
        <taxon>Eukaryota</taxon>
        <taxon>Metazoa</taxon>
        <taxon>Chordata</taxon>
        <taxon>Craniata</taxon>
        <taxon>Vertebrata</taxon>
        <taxon>Euteleostomi</taxon>
        <taxon>Actinopterygii</taxon>
        <taxon>Neopterygii</taxon>
        <taxon>Teleostei</taxon>
        <taxon>Anguilliformes</taxon>
        <taxon>Anguillidae</taxon>
        <taxon>Anguilla</taxon>
    </lineage>
</organism>
<proteinExistence type="predicted"/>
<dbReference type="AlphaFoldDB" id="A0A0E9W9N8"/>
<name>A0A0E9W9N8_ANGAN</name>
<reference evidence="1" key="1">
    <citation type="submission" date="2014-11" db="EMBL/GenBank/DDBJ databases">
        <authorList>
            <person name="Amaro Gonzalez C."/>
        </authorList>
    </citation>
    <scope>NUCLEOTIDE SEQUENCE</scope>
</reference>
<evidence type="ECO:0000313" key="1">
    <source>
        <dbReference type="EMBL" id="JAH87067.1"/>
    </source>
</evidence>
<sequence length="45" mass="5194">MDHKHLGSGKHSLFSTSYSIILHSRVLLVEKSRLKFCQLTPTIRK</sequence>
<protein>
    <submittedName>
        <fullName evidence="1">Uncharacterized protein</fullName>
    </submittedName>
</protein>